<dbReference type="Proteomes" id="UP001154282">
    <property type="component" value="Unassembled WGS sequence"/>
</dbReference>
<proteinExistence type="predicted"/>
<sequence length="17" mass="1847">MDSQLLSCGHLCPLCQV</sequence>
<protein>
    <submittedName>
        <fullName evidence="1">Uncharacterized protein</fullName>
    </submittedName>
</protein>
<reference evidence="1" key="1">
    <citation type="submission" date="2022-08" db="EMBL/GenBank/DDBJ databases">
        <authorList>
            <person name="Gutierrez-Valencia J."/>
        </authorList>
    </citation>
    <scope>NUCLEOTIDE SEQUENCE</scope>
</reference>
<feature type="non-terminal residue" evidence="1">
    <location>
        <position position="17"/>
    </location>
</feature>
<gene>
    <name evidence="1" type="ORF">LITE_LOCUS12512</name>
</gene>
<organism evidence="1 2">
    <name type="scientific">Linum tenue</name>
    <dbReference type="NCBI Taxonomy" id="586396"/>
    <lineage>
        <taxon>Eukaryota</taxon>
        <taxon>Viridiplantae</taxon>
        <taxon>Streptophyta</taxon>
        <taxon>Embryophyta</taxon>
        <taxon>Tracheophyta</taxon>
        <taxon>Spermatophyta</taxon>
        <taxon>Magnoliopsida</taxon>
        <taxon>eudicotyledons</taxon>
        <taxon>Gunneridae</taxon>
        <taxon>Pentapetalae</taxon>
        <taxon>rosids</taxon>
        <taxon>fabids</taxon>
        <taxon>Malpighiales</taxon>
        <taxon>Linaceae</taxon>
        <taxon>Linum</taxon>
    </lineage>
</organism>
<evidence type="ECO:0000313" key="1">
    <source>
        <dbReference type="EMBL" id="CAI0404530.1"/>
    </source>
</evidence>
<keyword evidence="2" id="KW-1185">Reference proteome</keyword>
<dbReference type="EMBL" id="CAMGYJ010000004">
    <property type="protein sequence ID" value="CAI0404530.1"/>
    <property type="molecule type" value="Genomic_DNA"/>
</dbReference>
<dbReference type="AlphaFoldDB" id="A0AAV0J582"/>
<name>A0AAV0J582_9ROSI</name>
<accession>A0AAV0J582</accession>
<comment type="caution">
    <text evidence="1">The sequence shown here is derived from an EMBL/GenBank/DDBJ whole genome shotgun (WGS) entry which is preliminary data.</text>
</comment>
<evidence type="ECO:0000313" key="2">
    <source>
        <dbReference type="Proteomes" id="UP001154282"/>
    </source>
</evidence>